<dbReference type="VEuPathDB" id="FungiDB:AMAG_02097"/>
<dbReference type="STRING" id="578462.A0A0L0S143"/>
<evidence type="ECO:0000259" key="6">
    <source>
        <dbReference type="PROSITE" id="PS50023"/>
    </source>
</evidence>
<name>A0A0L0S143_ALLM3</name>
<dbReference type="InterPro" id="IPR035974">
    <property type="entry name" value="Rap/Ran-GAP_sf"/>
</dbReference>
<dbReference type="Pfam" id="PF00412">
    <property type="entry name" value="LIM"/>
    <property type="match status" value="1"/>
</dbReference>
<accession>A0A0L0S143</accession>
<dbReference type="GO" id="GO:0005737">
    <property type="term" value="C:cytoplasm"/>
    <property type="evidence" value="ECO:0007669"/>
    <property type="project" value="TreeGrafter"/>
</dbReference>
<dbReference type="InterPro" id="IPR001781">
    <property type="entry name" value="Znf_LIM"/>
</dbReference>
<dbReference type="Proteomes" id="UP000054350">
    <property type="component" value="Unassembled WGS sequence"/>
</dbReference>
<keyword evidence="4" id="KW-0440">LIM domain</keyword>
<evidence type="ECO:0000313" key="9">
    <source>
        <dbReference type="Proteomes" id="UP000054350"/>
    </source>
</evidence>
<keyword evidence="1" id="KW-0343">GTPase activation</keyword>
<feature type="domain" description="LIM zinc-binding" evidence="6">
    <location>
        <begin position="34"/>
        <end position="95"/>
    </location>
</feature>
<feature type="domain" description="Rap-GAP" evidence="7">
    <location>
        <begin position="891"/>
        <end position="1130"/>
    </location>
</feature>
<evidence type="ECO:0000313" key="8">
    <source>
        <dbReference type="EMBL" id="KNE56268.1"/>
    </source>
</evidence>
<reference evidence="8 9" key="1">
    <citation type="submission" date="2009-11" db="EMBL/GenBank/DDBJ databases">
        <title>Annotation of Allomyces macrogynus ATCC 38327.</title>
        <authorList>
            <consortium name="The Broad Institute Genome Sequencing Platform"/>
            <person name="Russ C."/>
            <person name="Cuomo C."/>
            <person name="Burger G."/>
            <person name="Gray M.W."/>
            <person name="Holland P.W.H."/>
            <person name="King N."/>
            <person name="Lang F.B.F."/>
            <person name="Roger A.J."/>
            <person name="Ruiz-Trillo I."/>
            <person name="Young S.K."/>
            <person name="Zeng Q."/>
            <person name="Gargeya S."/>
            <person name="Fitzgerald M."/>
            <person name="Haas B."/>
            <person name="Abouelleil A."/>
            <person name="Alvarado L."/>
            <person name="Arachchi H.M."/>
            <person name="Berlin A."/>
            <person name="Chapman S.B."/>
            <person name="Gearin G."/>
            <person name="Goldberg J."/>
            <person name="Griggs A."/>
            <person name="Gujja S."/>
            <person name="Hansen M."/>
            <person name="Heiman D."/>
            <person name="Howarth C."/>
            <person name="Larimer J."/>
            <person name="Lui A."/>
            <person name="MacDonald P.J.P."/>
            <person name="McCowen C."/>
            <person name="Montmayeur A."/>
            <person name="Murphy C."/>
            <person name="Neiman D."/>
            <person name="Pearson M."/>
            <person name="Priest M."/>
            <person name="Roberts A."/>
            <person name="Saif S."/>
            <person name="Shea T."/>
            <person name="Sisk P."/>
            <person name="Stolte C."/>
            <person name="Sykes S."/>
            <person name="Wortman J."/>
            <person name="Nusbaum C."/>
            <person name="Birren B."/>
        </authorList>
    </citation>
    <scope>NUCLEOTIDE SEQUENCE [LARGE SCALE GENOMIC DNA]</scope>
    <source>
        <strain evidence="8 9">ATCC 38327</strain>
    </source>
</reference>
<dbReference type="PROSITE" id="PS50085">
    <property type="entry name" value="RAPGAP"/>
    <property type="match status" value="1"/>
</dbReference>
<feature type="compositionally biased region" description="Acidic residues" evidence="5">
    <location>
        <begin position="487"/>
        <end position="497"/>
    </location>
</feature>
<dbReference type="InterPro" id="IPR050989">
    <property type="entry name" value="Rap1_Ran_GAP"/>
</dbReference>
<feature type="compositionally biased region" description="Low complexity" evidence="5">
    <location>
        <begin position="1273"/>
        <end position="1292"/>
    </location>
</feature>
<evidence type="ECO:0000256" key="3">
    <source>
        <dbReference type="ARBA" id="ARBA00022833"/>
    </source>
</evidence>
<dbReference type="CDD" id="cd08368">
    <property type="entry name" value="LIM"/>
    <property type="match status" value="1"/>
</dbReference>
<dbReference type="SUPFAM" id="SSF111347">
    <property type="entry name" value="Rap/Ran-GAP"/>
    <property type="match status" value="1"/>
</dbReference>
<feature type="compositionally biased region" description="Low complexity" evidence="5">
    <location>
        <begin position="413"/>
        <end position="423"/>
    </location>
</feature>
<feature type="region of interest" description="Disordered" evidence="5">
    <location>
        <begin position="178"/>
        <end position="298"/>
    </location>
</feature>
<dbReference type="PANTHER" id="PTHR15711:SF22">
    <property type="entry name" value="RAP-GAP DOMAIN-CONTAINING PROTEIN"/>
    <property type="match status" value="1"/>
</dbReference>
<proteinExistence type="predicted"/>
<evidence type="ECO:0000256" key="4">
    <source>
        <dbReference type="PROSITE-ProRule" id="PRU00125"/>
    </source>
</evidence>
<feature type="compositionally biased region" description="Low complexity" evidence="5">
    <location>
        <begin position="250"/>
        <end position="263"/>
    </location>
</feature>
<dbReference type="OrthoDB" id="2499658at2759"/>
<feature type="compositionally biased region" description="Basic residues" evidence="5">
    <location>
        <begin position="376"/>
        <end position="389"/>
    </location>
</feature>
<evidence type="ECO:0000256" key="5">
    <source>
        <dbReference type="SAM" id="MobiDB-lite"/>
    </source>
</evidence>
<protein>
    <recommendedName>
        <fullName evidence="10">Rap-GAP domain-containing protein</fullName>
    </recommendedName>
</protein>
<evidence type="ECO:0000256" key="1">
    <source>
        <dbReference type="ARBA" id="ARBA00022468"/>
    </source>
</evidence>
<feature type="region of interest" description="Disordered" evidence="5">
    <location>
        <begin position="321"/>
        <end position="515"/>
    </location>
</feature>
<dbReference type="Gene3D" id="2.10.110.10">
    <property type="entry name" value="Cysteine Rich Protein"/>
    <property type="match status" value="1"/>
</dbReference>
<feature type="compositionally biased region" description="Acidic residues" evidence="5">
    <location>
        <begin position="341"/>
        <end position="371"/>
    </location>
</feature>
<keyword evidence="2 4" id="KW-0479">Metal-binding</keyword>
<feature type="compositionally biased region" description="Low complexity" evidence="5">
    <location>
        <begin position="208"/>
        <end position="223"/>
    </location>
</feature>
<evidence type="ECO:0000259" key="7">
    <source>
        <dbReference type="PROSITE" id="PS50085"/>
    </source>
</evidence>
<reference evidence="9" key="2">
    <citation type="submission" date="2009-11" db="EMBL/GenBank/DDBJ databases">
        <title>The Genome Sequence of Allomyces macrogynus strain ATCC 38327.</title>
        <authorList>
            <consortium name="The Broad Institute Genome Sequencing Platform"/>
            <person name="Russ C."/>
            <person name="Cuomo C."/>
            <person name="Shea T."/>
            <person name="Young S.K."/>
            <person name="Zeng Q."/>
            <person name="Koehrsen M."/>
            <person name="Haas B."/>
            <person name="Borodovsky M."/>
            <person name="Guigo R."/>
            <person name="Alvarado L."/>
            <person name="Berlin A."/>
            <person name="Borenstein D."/>
            <person name="Chen Z."/>
            <person name="Engels R."/>
            <person name="Freedman E."/>
            <person name="Gellesch M."/>
            <person name="Goldberg J."/>
            <person name="Griggs A."/>
            <person name="Gujja S."/>
            <person name="Heiman D."/>
            <person name="Hepburn T."/>
            <person name="Howarth C."/>
            <person name="Jen D."/>
            <person name="Larson L."/>
            <person name="Lewis B."/>
            <person name="Mehta T."/>
            <person name="Park D."/>
            <person name="Pearson M."/>
            <person name="Roberts A."/>
            <person name="Saif S."/>
            <person name="Shenoy N."/>
            <person name="Sisk P."/>
            <person name="Stolte C."/>
            <person name="Sykes S."/>
            <person name="Walk T."/>
            <person name="White J."/>
            <person name="Yandava C."/>
            <person name="Burger G."/>
            <person name="Gray M.W."/>
            <person name="Holland P.W.H."/>
            <person name="King N."/>
            <person name="Lang F.B.F."/>
            <person name="Roger A.J."/>
            <person name="Ruiz-Trillo I."/>
            <person name="Lander E."/>
            <person name="Nusbaum C."/>
        </authorList>
    </citation>
    <scope>NUCLEOTIDE SEQUENCE [LARGE SCALE GENOMIC DNA]</scope>
    <source>
        <strain evidence="9">ATCC 38327</strain>
    </source>
</reference>
<dbReference type="EMBL" id="GG745330">
    <property type="protein sequence ID" value="KNE56268.1"/>
    <property type="molecule type" value="Genomic_DNA"/>
</dbReference>
<feature type="region of interest" description="Disordered" evidence="5">
    <location>
        <begin position="1273"/>
        <end position="1305"/>
    </location>
</feature>
<dbReference type="eggNOG" id="KOG3686">
    <property type="taxonomic scope" value="Eukaryota"/>
</dbReference>
<feature type="region of interest" description="Disordered" evidence="5">
    <location>
        <begin position="1141"/>
        <end position="1219"/>
    </location>
</feature>
<dbReference type="SMART" id="SM00132">
    <property type="entry name" value="LIM"/>
    <property type="match status" value="1"/>
</dbReference>
<dbReference type="Gene3D" id="3.40.50.11210">
    <property type="entry name" value="Rap/Ran-GAP"/>
    <property type="match status" value="1"/>
</dbReference>
<feature type="compositionally biased region" description="Pro residues" evidence="5">
    <location>
        <begin position="434"/>
        <end position="445"/>
    </location>
</feature>
<evidence type="ECO:0000256" key="2">
    <source>
        <dbReference type="ARBA" id="ARBA00022723"/>
    </source>
</evidence>
<evidence type="ECO:0008006" key="10">
    <source>
        <dbReference type="Google" id="ProtNLM"/>
    </source>
</evidence>
<feature type="compositionally biased region" description="Polar residues" evidence="5">
    <location>
        <begin position="286"/>
        <end position="298"/>
    </location>
</feature>
<keyword evidence="9" id="KW-1185">Reference proteome</keyword>
<gene>
    <name evidence="8" type="ORF">AMAG_02097</name>
</gene>
<dbReference type="PROSITE" id="PS00478">
    <property type="entry name" value="LIM_DOMAIN_1"/>
    <property type="match status" value="1"/>
</dbReference>
<dbReference type="PROSITE" id="PS50023">
    <property type="entry name" value="LIM_DOMAIN_2"/>
    <property type="match status" value="1"/>
</dbReference>
<organism evidence="8 9">
    <name type="scientific">Allomyces macrogynus (strain ATCC 38327)</name>
    <name type="common">Allomyces javanicus var. macrogynus</name>
    <dbReference type="NCBI Taxonomy" id="578462"/>
    <lineage>
        <taxon>Eukaryota</taxon>
        <taxon>Fungi</taxon>
        <taxon>Fungi incertae sedis</taxon>
        <taxon>Blastocladiomycota</taxon>
        <taxon>Blastocladiomycetes</taxon>
        <taxon>Blastocladiales</taxon>
        <taxon>Blastocladiaceae</taxon>
        <taxon>Allomyces</taxon>
    </lineage>
</organism>
<dbReference type="InterPro" id="IPR000331">
    <property type="entry name" value="Rap/Ran_GAP_dom"/>
</dbReference>
<dbReference type="GO" id="GO:0051056">
    <property type="term" value="P:regulation of small GTPase mediated signal transduction"/>
    <property type="evidence" value="ECO:0007669"/>
    <property type="project" value="InterPro"/>
</dbReference>
<dbReference type="GO" id="GO:0005096">
    <property type="term" value="F:GTPase activator activity"/>
    <property type="evidence" value="ECO:0007669"/>
    <property type="project" value="UniProtKB-KW"/>
</dbReference>
<dbReference type="GO" id="GO:0046872">
    <property type="term" value="F:metal ion binding"/>
    <property type="evidence" value="ECO:0007669"/>
    <property type="project" value="UniProtKB-KW"/>
</dbReference>
<dbReference type="Pfam" id="PF02145">
    <property type="entry name" value="Rap_GAP"/>
    <property type="match status" value="1"/>
</dbReference>
<keyword evidence="3 4" id="KW-0862">Zinc</keyword>
<dbReference type="PANTHER" id="PTHR15711">
    <property type="entry name" value="RAP GTPASE-ACTIVATING PROTEIN"/>
    <property type="match status" value="1"/>
</dbReference>
<sequence>MPLPRRETPAPVPHAGTHALPSALTGMPRTHAATACAGCGETIMAFEPYFAFDAMIYHQKCFNCSRCHRPLAMDNVLAFNGDIFCTKHNPAAGPPPAPLSSASTAKRFFFRRPASFLTKSASAVTNAPPPPVPAQVPRHAETVVSPTLSSASAHVHWDPEATYAAPFAQITRRLSPVATDRAAAPPSITGVSPSIMGASPPGRATPGSTHTSSTSSSSSLSWSRRYRTHASTAAAAAAAAEPPGLPTVAPLSTSRPTSPLSQPWDEDDHVPHPRMNVEDDAHPLGPSQTRARAGSASNLRSRFPSAASVSAVSLISLFQKSGGGGAGSGKDSPATPAPYPDYDDEDGDEDDEFDGHNGDDDDDEEDDDVHDDDGHHHRRRHRHSHHPHLARTDTLPSPPVDARYTPPNTYAPSALAASSLVGAVGTGSGTRLPDPCPTPPDPSPSASPRTAVSTGGDFKRLPPRSTSFAFGTAPSAHPHARTLPGVDEGDDDDENEYDTSAVPVAGDDGDLPPRPPRDPDHVLARHLARMALGHPGAAGVHGADPAALKASSPTRATVGIVARRSITRSRSQDLDVVGDEVAAAVAAPQRRAQFTHLKKQRAQSMGAVASIWTAGAAPALPDLIYRTDGFVVETPPPRAVPIFGMAPASAPLAGPPQEDWGMAIRPPPLPTSPQIAHEFVSSAASVASVHSNGGGSVVSQATAAAAESVSARSPHASVRSRGTNPYLVSDARLNAMLVDYAHVEYSPYPGAPPTLLDQVDVTAMYYRQYFAGHDHNNYVMVLDGAQGGSSGVAGAISAAMSMGGGSGSGNAASALDDGLTGPLVISVRHDVAAGVFRMLVRSEDRDVRIEVPVSEVKARVKRHKDVIKYVYQRFPVHKLVKVRAKSLEADLVKLDQMRLAFGVKVGVLYMRRGQTDENDVFGNQTHSRAFDEFLDVLGDRVPLVGYQGFLGGLDNRHGLDGPESVVGKCGHFDLMFHVSTLLPYSPTDPQQVQRKAKIGNDLVCVVYVDDFVPPPALAGADAHRVAALADLAQVAPVFDPTMIQSHFLTVYLVVAPCVMDGVAGHRVAVVAQADVPSFGPPLPPDGFFGDATQLRHFLHAKIVNGEAAAFRAGKIARLHRRTREMMVRDLVTTLVKYGGYDKPNATKNAKDDSCGDASDAVAANASPQPTRGSRGRGAVSEKPGDASALPPPPSTSRRGKSRFRTQARQSVAPGAGDLATLENPSAVTVTFPTEPADAVTSPTLATAVPAAAPPVGSPPRPRGRGFFAAMLRRNPGAGNSASASPPAPANAAFVPETQYDGGGAA</sequence>
<feature type="compositionally biased region" description="Basic and acidic residues" evidence="5">
    <location>
        <begin position="269"/>
        <end position="282"/>
    </location>
</feature>